<proteinExistence type="inferred from homology"/>
<comment type="subunit">
    <text evidence="5">Self-interacts. Interacts with FtsZ.</text>
</comment>
<evidence type="ECO:0000256" key="5">
    <source>
        <dbReference type="HAMAP-Rule" id="MF_02033"/>
    </source>
</evidence>
<name>A0A7V6A3P5_9BACT</name>
<sequence>MTQEIIVGLDIGTTKVCAVVGEVRDHQVDIVGVGTAPTQGGLRKGVVVNIENTVRSIRRAVEEAEIMANCAIGSVYTGVAGAHIQGHNSQGVIVIKDREVTPAEVDRVIESARLMVSIPSDREVIHTLVQDFIIDGQDGIKDPVGIHGMRLEVRIHIVTAAVNALNNIIKCVNRAGLEVSEGGKGFVLQSLAASEAILSEEEKALGVALIDFGGGTTDLAIFSGNSLRYNSVIPVGGNNLTNDIAVGLQTSLNNAEFLKKEFGCCLNALAENDETTIEIPGLGGRQPREVPRKDLANIVDMRLKEVLDLLKKDIHRAGAGSPVLAGAVITGGSAMVPGLANLVDETLLLPTRLGYPEVVGGLTDVIHNPAYATGVGLVLHGHYRRQTNPRGRSSRGLRGGKSGLWPRIKNWFQEVV</sequence>
<organism evidence="8">
    <name type="scientific">Desulfobacca acetoxidans</name>
    <dbReference type="NCBI Taxonomy" id="60893"/>
    <lineage>
        <taxon>Bacteria</taxon>
        <taxon>Pseudomonadati</taxon>
        <taxon>Thermodesulfobacteriota</taxon>
        <taxon>Desulfobaccia</taxon>
        <taxon>Desulfobaccales</taxon>
        <taxon>Desulfobaccaceae</taxon>
        <taxon>Desulfobacca</taxon>
    </lineage>
</organism>
<dbReference type="AlphaFoldDB" id="A0A7V6A3P5"/>
<dbReference type="InterPro" id="IPR003494">
    <property type="entry name" value="SHS2_FtsA"/>
</dbReference>
<dbReference type="NCBIfam" id="TIGR01174">
    <property type="entry name" value="ftsA"/>
    <property type="match status" value="1"/>
</dbReference>
<dbReference type="GO" id="GO:0009898">
    <property type="term" value="C:cytoplasmic side of plasma membrane"/>
    <property type="evidence" value="ECO:0007669"/>
    <property type="project" value="UniProtKB-UniRule"/>
</dbReference>
<keyword evidence="4 5" id="KW-0131">Cell cycle</keyword>
<evidence type="ECO:0000256" key="1">
    <source>
        <dbReference type="ARBA" id="ARBA00022475"/>
    </source>
</evidence>
<dbReference type="HAMAP" id="MF_02033">
    <property type="entry name" value="FtsA"/>
    <property type="match status" value="1"/>
</dbReference>
<evidence type="ECO:0000256" key="4">
    <source>
        <dbReference type="ARBA" id="ARBA00023306"/>
    </source>
</evidence>
<protein>
    <recommendedName>
        <fullName evidence="5 6">Cell division protein FtsA</fullName>
    </recommendedName>
</protein>
<gene>
    <name evidence="5 8" type="primary">ftsA</name>
    <name evidence="8" type="ORF">ENV52_06520</name>
</gene>
<dbReference type="Pfam" id="PF02491">
    <property type="entry name" value="SHS2_FTSA"/>
    <property type="match status" value="1"/>
</dbReference>
<keyword evidence="1 5" id="KW-1003">Cell membrane</keyword>
<evidence type="ECO:0000313" key="8">
    <source>
        <dbReference type="EMBL" id="HHS29338.1"/>
    </source>
</evidence>
<accession>A0A7V6A3P5</accession>
<reference evidence="8" key="1">
    <citation type="journal article" date="2020" name="mSystems">
        <title>Genome- and Community-Level Interaction Insights into Carbon Utilization and Element Cycling Functions of Hydrothermarchaeota in Hydrothermal Sediment.</title>
        <authorList>
            <person name="Zhou Z."/>
            <person name="Liu Y."/>
            <person name="Xu W."/>
            <person name="Pan J."/>
            <person name="Luo Z.H."/>
            <person name="Li M."/>
        </authorList>
    </citation>
    <scope>NUCLEOTIDE SEQUENCE [LARGE SCALE GENOMIC DNA]</scope>
    <source>
        <strain evidence="8">SpSt-767</strain>
    </source>
</reference>
<dbReference type="CDD" id="cd24048">
    <property type="entry name" value="ASKHA_NBD_FtsA"/>
    <property type="match status" value="1"/>
</dbReference>
<comment type="similarity">
    <text evidence="5 6">Belongs to the FtsA/MreB family.</text>
</comment>
<keyword evidence="3 5" id="KW-0472">Membrane</keyword>
<dbReference type="GO" id="GO:0032153">
    <property type="term" value="C:cell division site"/>
    <property type="evidence" value="ECO:0007669"/>
    <property type="project" value="UniProtKB-UniRule"/>
</dbReference>
<dbReference type="SUPFAM" id="SSF53067">
    <property type="entry name" value="Actin-like ATPase domain"/>
    <property type="match status" value="2"/>
</dbReference>
<evidence type="ECO:0000256" key="3">
    <source>
        <dbReference type="ARBA" id="ARBA00023136"/>
    </source>
</evidence>
<dbReference type="InterPro" id="IPR050696">
    <property type="entry name" value="FtsA/MreB"/>
</dbReference>
<dbReference type="Gene3D" id="3.30.420.40">
    <property type="match status" value="2"/>
</dbReference>
<dbReference type="SMART" id="SM00842">
    <property type="entry name" value="FtsA"/>
    <property type="match status" value="1"/>
</dbReference>
<comment type="caution">
    <text evidence="8">The sequence shown here is derived from an EMBL/GenBank/DDBJ whole genome shotgun (WGS) entry which is preliminary data.</text>
</comment>
<dbReference type="Pfam" id="PF14450">
    <property type="entry name" value="FtsA"/>
    <property type="match status" value="2"/>
</dbReference>
<dbReference type="InterPro" id="IPR043129">
    <property type="entry name" value="ATPase_NBD"/>
</dbReference>
<dbReference type="GO" id="GO:0043093">
    <property type="term" value="P:FtsZ-dependent cytokinesis"/>
    <property type="evidence" value="ECO:0007669"/>
    <property type="project" value="UniProtKB-UniRule"/>
</dbReference>
<comment type="function">
    <text evidence="5 6">Cell division protein that is involved in the assembly of the Z ring. May serve as a membrane anchor for the Z ring.</text>
</comment>
<evidence type="ECO:0000256" key="6">
    <source>
        <dbReference type="PIRNR" id="PIRNR003101"/>
    </source>
</evidence>
<dbReference type="EMBL" id="DTGR01000105">
    <property type="protein sequence ID" value="HHS29338.1"/>
    <property type="molecule type" value="Genomic_DNA"/>
</dbReference>
<keyword evidence="2 5" id="KW-0132">Cell division</keyword>
<dbReference type="Gene3D" id="3.30.1490.110">
    <property type="match status" value="1"/>
</dbReference>
<feature type="domain" description="SHS2" evidence="7">
    <location>
        <begin position="6"/>
        <end position="197"/>
    </location>
</feature>
<dbReference type="PANTHER" id="PTHR32432">
    <property type="entry name" value="CELL DIVISION PROTEIN FTSA-RELATED"/>
    <property type="match status" value="1"/>
</dbReference>
<dbReference type="PIRSF" id="PIRSF003101">
    <property type="entry name" value="FtsA"/>
    <property type="match status" value="1"/>
</dbReference>
<dbReference type="PANTHER" id="PTHR32432:SF4">
    <property type="entry name" value="CELL DIVISION PROTEIN FTSA"/>
    <property type="match status" value="1"/>
</dbReference>
<evidence type="ECO:0000256" key="2">
    <source>
        <dbReference type="ARBA" id="ARBA00022618"/>
    </source>
</evidence>
<comment type="subcellular location">
    <subcellularLocation>
        <location evidence="5">Cell membrane</location>
        <topology evidence="5">Peripheral membrane protein</topology>
        <orientation evidence="5">Cytoplasmic side</orientation>
    </subcellularLocation>
    <text evidence="5">Localizes to the Z ring in an FtsZ-dependent manner. Targeted to the membrane through a conserved C-terminal amphipathic helix.</text>
</comment>
<dbReference type="InterPro" id="IPR020823">
    <property type="entry name" value="Cell_div_FtsA"/>
</dbReference>
<evidence type="ECO:0000259" key="7">
    <source>
        <dbReference type="SMART" id="SM00842"/>
    </source>
</evidence>